<dbReference type="PANTHER" id="PTHR45339">
    <property type="entry name" value="HYBRID SIGNAL TRANSDUCTION HISTIDINE KINASE J"/>
    <property type="match status" value="1"/>
</dbReference>
<sequence>MENQNIHRQLQRQINKYLSDDLIAENEALSKFINVVNLSYLSYERDAELFEQSSRLNDVEYFQINQRLKGELAKKEEVHGKLIYAINQLNDKKVKLGEEDNLIELLNILNKEIDFKKEFQKQLFVAKSNAEKANEAKSDFLSIMSHEIRTPLNAIIGLIYIMEKENSLSSFQENIEVLKHSAQNLYLLINDILDFNKIEAGKIELENIPFDLKELITQIGKSLQVKATENSNKIEIEFDKNFTPNIISDPLRIGQILTNLVSNAIKFTDNGVIKIKVNQLETNQNNSKFKIQVIDNGIGIELDKFQQIFQKFEQAEKTTTRKFGGTGLGLVISKKLLQLLDSDIELQSEIGKGSNFSFVLNVPYFTNSSDLKSDILYHDYIEENLEGLRVLLVEDNLINVKVAEKILSQWNVTVDVALNGLIATEKYEPGKYDIVLMDLAMPIMDGYEATINIRFKDISIPIIALTASASYGYLEKAMLLGINEYIIKPFNPKELNLKLRKHYKSKDE</sequence>
<keyword evidence="8" id="KW-0547">Nucleotide-binding</keyword>
<dbReference type="Pfam" id="PF02518">
    <property type="entry name" value="HATPase_c"/>
    <property type="match status" value="1"/>
</dbReference>
<evidence type="ECO:0000256" key="3">
    <source>
        <dbReference type="ARBA" id="ARBA00022553"/>
    </source>
</evidence>
<dbReference type="SMART" id="SM00388">
    <property type="entry name" value="HisKA"/>
    <property type="match status" value="1"/>
</dbReference>
<evidence type="ECO:0000313" key="9">
    <source>
        <dbReference type="Proteomes" id="UP001589576"/>
    </source>
</evidence>
<dbReference type="InterPro" id="IPR011006">
    <property type="entry name" value="CheY-like_superfamily"/>
</dbReference>
<reference evidence="8 9" key="1">
    <citation type="submission" date="2024-09" db="EMBL/GenBank/DDBJ databases">
        <authorList>
            <person name="Sun Q."/>
            <person name="Mori K."/>
        </authorList>
    </citation>
    <scope>NUCLEOTIDE SEQUENCE [LARGE SCALE GENOMIC DNA]</scope>
    <source>
        <strain evidence="8 9">CECT 8460</strain>
    </source>
</reference>
<dbReference type="Proteomes" id="UP001589576">
    <property type="component" value="Unassembled WGS sequence"/>
</dbReference>
<dbReference type="InterPro" id="IPR036890">
    <property type="entry name" value="HATPase_C_sf"/>
</dbReference>
<dbReference type="InterPro" id="IPR001789">
    <property type="entry name" value="Sig_transdc_resp-reg_receiver"/>
</dbReference>
<evidence type="ECO:0000313" key="8">
    <source>
        <dbReference type="EMBL" id="MFB9090362.1"/>
    </source>
</evidence>
<keyword evidence="9" id="KW-1185">Reference proteome</keyword>
<dbReference type="SUPFAM" id="SSF47384">
    <property type="entry name" value="Homodimeric domain of signal transducing histidine kinase"/>
    <property type="match status" value="1"/>
</dbReference>
<dbReference type="CDD" id="cd16922">
    <property type="entry name" value="HATPase_EvgS-ArcB-TorS-like"/>
    <property type="match status" value="1"/>
</dbReference>
<dbReference type="PRINTS" id="PR00344">
    <property type="entry name" value="BCTRLSENSOR"/>
</dbReference>
<organism evidence="8 9">
    <name type="scientific">Flavobacterium paronense</name>
    <dbReference type="NCBI Taxonomy" id="1392775"/>
    <lineage>
        <taxon>Bacteria</taxon>
        <taxon>Pseudomonadati</taxon>
        <taxon>Bacteroidota</taxon>
        <taxon>Flavobacteriia</taxon>
        <taxon>Flavobacteriales</taxon>
        <taxon>Flavobacteriaceae</taxon>
        <taxon>Flavobacterium</taxon>
    </lineage>
</organism>
<proteinExistence type="predicted"/>
<feature type="domain" description="Response regulatory" evidence="7">
    <location>
        <begin position="389"/>
        <end position="503"/>
    </location>
</feature>
<evidence type="ECO:0000256" key="1">
    <source>
        <dbReference type="ARBA" id="ARBA00000085"/>
    </source>
</evidence>
<feature type="modified residue" description="4-aspartylphosphate" evidence="5">
    <location>
        <position position="438"/>
    </location>
</feature>
<evidence type="ECO:0000256" key="2">
    <source>
        <dbReference type="ARBA" id="ARBA00012438"/>
    </source>
</evidence>
<dbReference type="InterPro" id="IPR036097">
    <property type="entry name" value="HisK_dim/P_sf"/>
</dbReference>
<keyword evidence="8" id="KW-0067">ATP-binding</keyword>
<dbReference type="SUPFAM" id="SSF55874">
    <property type="entry name" value="ATPase domain of HSP90 chaperone/DNA topoisomerase II/histidine kinase"/>
    <property type="match status" value="1"/>
</dbReference>
<name>A0ABV5GHU8_9FLAO</name>
<dbReference type="PROSITE" id="PS50110">
    <property type="entry name" value="RESPONSE_REGULATORY"/>
    <property type="match status" value="1"/>
</dbReference>
<feature type="domain" description="Histidine kinase" evidence="6">
    <location>
        <begin position="143"/>
        <end position="364"/>
    </location>
</feature>
<protein>
    <recommendedName>
        <fullName evidence="2">histidine kinase</fullName>
        <ecNumber evidence="2">2.7.13.3</ecNumber>
    </recommendedName>
</protein>
<dbReference type="RefSeq" id="WP_290285337.1">
    <property type="nucleotide sequence ID" value="NZ_JAUFQN010000019.1"/>
</dbReference>
<dbReference type="CDD" id="cd00082">
    <property type="entry name" value="HisKA"/>
    <property type="match status" value="1"/>
</dbReference>
<dbReference type="Gene3D" id="3.30.565.10">
    <property type="entry name" value="Histidine kinase-like ATPase, C-terminal domain"/>
    <property type="match status" value="1"/>
</dbReference>
<gene>
    <name evidence="8" type="ORF">ACFFUU_12165</name>
</gene>
<evidence type="ECO:0000256" key="5">
    <source>
        <dbReference type="PROSITE-ProRule" id="PRU00169"/>
    </source>
</evidence>
<comment type="caution">
    <text evidence="8">The sequence shown here is derived from an EMBL/GenBank/DDBJ whole genome shotgun (WGS) entry which is preliminary data.</text>
</comment>
<dbReference type="GO" id="GO:0005524">
    <property type="term" value="F:ATP binding"/>
    <property type="evidence" value="ECO:0007669"/>
    <property type="project" value="UniProtKB-KW"/>
</dbReference>
<dbReference type="InterPro" id="IPR004358">
    <property type="entry name" value="Sig_transdc_His_kin-like_C"/>
</dbReference>
<comment type="catalytic activity">
    <reaction evidence="1">
        <text>ATP + protein L-histidine = ADP + protein N-phospho-L-histidine.</text>
        <dbReference type="EC" id="2.7.13.3"/>
    </reaction>
</comment>
<dbReference type="PANTHER" id="PTHR45339:SF1">
    <property type="entry name" value="HYBRID SIGNAL TRANSDUCTION HISTIDINE KINASE J"/>
    <property type="match status" value="1"/>
</dbReference>
<dbReference type="CDD" id="cd17546">
    <property type="entry name" value="REC_hyHK_CKI1_RcsC-like"/>
    <property type="match status" value="1"/>
</dbReference>
<keyword evidence="4" id="KW-0902">Two-component regulatory system</keyword>
<dbReference type="PROSITE" id="PS50109">
    <property type="entry name" value="HIS_KIN"/>
    <property type="match status" value="1"/>
</dbReference>
<dbReference type="SMART" id="SM00448">
    <property type="entry name" value="REC"/>
    <property type="match status" value="1"/>
</dbReference>
<dbReference type="SMART" id="SM00387">
    <property type="entry name" value="HATPase_c"/>
    <property type="match status" value="1"/>
</dbReference>
<dbReference type="InterPro" id="IPR003594">
    <property type="entry name" value="HATPase_dom"/>
</dbReference>
<dbReference type="InterPro" id="IPR005467">
    <property type="entry name" value="His_kinase_dom"/>
</dbReference>
<accession>A0ABV5GHU8</accession>
<dbReference type="SUPFAM" id="SSF52172">
    <property type="entry name" value="CheY-like"/>
    <property type="match status" value="1"/>
</dbReference>
<evidence type="ECO:0000256" key="4">
    <source>
        <dbReference type="ARBA" id="ARBA00023012"/>
    </source>
</evidence>
<evidence type="ECO:0000259" key="6">
    <source>
        <dbReference type="PROSITE" id="PS50109"/>
    </source>
</evidence>
<dbReference type="Pfam" id="PF00512">
    <property type="entry name" value="HisKA"/>
    <property type="match status" value="1"/>
</dbReference>
<dbReference type="InterPro" id="IPR003661">
    <property type="entry name" value="HisK_dim/P_dom"/>
</dbReference>
<dbReference type="Gene3D" id="3.40.50.2300">
    <property type="match status" value="1"/>
</dbReference>
<evidence type="ECO:0000259" key="7">
    <source>
        <dbReference type="PROSITE" id="PS50110"/>
    </source>
</evidence>
<dbReference type="Gene3D" id="1.10.287.130">
    <property type="match status" value="1"/>
</dbReference>
<dbReference type="EC" id="2.7.13.3" evidence="2"/>
<dbReference type="Pfam" id="PF00072">
    <property type="entry name" value="Response_reg"/>
    <property type="match status" value="1"/>
</dbReference>
<dbReference type="EMBL" id="JBHMFB010000029">
    <property type="protein sequence ID" value="MFB9090362.1"/>
    <property type="molecule type" value="Genomic_DNA"/>
</dbReference>
<keyword evidence="3 5" id="KW-0597">Phosphoprotein</keyword>